<evidence type="ECO:0000256" key="1">
    <source>
        <dbReference type="SAM" id="MobiDB-lite"/>
    </source>
</evidence>
<accession>A0AAQ3K2I2</accession>
<sequence length="107" mass="12191">MKKEVLARWWEAHENGRAESVLRPAIDDVRPSSFLEHRGRAIGQSVEATLFLGCLITWWCGRRRPRGRASQGGGGGGERQCRSQRKEKTEKRQQDGSPYPWESLSLI</sequence>
<dbReference type="EMBL" id="CP136892">
    <property type="protein sequence ID" value="WOL00820.1"/>
    <property type="molecule type" value="Genomic_DNA"/>
</dbReference>
<name>A0AAQ3K2I2_9LILI</name>
<dbReference type="AlphaFoldDB" id="A0AAQ3K2I2"/>
<proteinExistence type="predicted"/>
<organism evidence="2 3">
    <name type="scientific">Canna indica</name>
    <name type="common">Indian-shot</name>
    <dbReference type="NCBI Taxonomy" id="4628"/>
    <lineage>
        <taxon>Eukaryota</taxon>
        <taxon>Viridiplantae</taxon>
        <taxon>Streptophyta</taxon>
        <taxon>Embryophyta</taxon>
        <taxon>Tracheophyta</taxon>
        <taxon>Spermatophyta</taxon>
        <taxon>Magnoliopsida</taxon>
        <taxon>Liliopsida</taxon>
        <taxon>Zingiberales</taxon>
        <taxon>Cannaceae</taxon>
        <taxon>Canna</taxon>
    </lineage>
</organism>
<gene>
    <name evidence="2" type="ORF">Cni_G09533</name>
</gene>
<evidence type="ECO:0000313" key="3">
    <source>
        <dbReference type="Proteomes" id="UP001327560"/>
    </source>
</evidence>
<keyword evidence="3" id="KW-1185">Reference proteome</keyword>
<evidence type="ECO:0000313" key="2">
    <source>
        <dbReference type="EMBL" id="WOL00820.1"/>
    </source>
</evidence>
<reference evidence="2 3" key="1">
    <citation type="submission" date="2023-10" db="EMBL/GenBank/DDBJ databases">
        <title>Chromosome-scale genome assembly provides insights into flower coloration mechanisms of Canna indica.</title>
        <authorList>
            <person name="Li C."/>
        </authorList>
    </citation>
    <scope>NUCLEOTIDE SEQUENCE [LARGE SCALE GENOMIC DNA]</scope>
    <source>
        <tissue evidence="2">Flower</tissue>
    </source>
</reference>
<feature type="region of interest" description="Disordered" evidence="1">
    <location>
        <begin position="64"/>
        <end position="107"/>
    </location>
</feature>
<protein>
    <submittedName>
        <fullName evidence="2">Uncharacterized protein</fullName>
    </submittedName>
</protein>
<dbReference type="Proteomes" id="UP001327560">
    <property type="component" value="Chromosome 3"/>
</dbReference>
<feature type="compositionally biased region" description="Basic and acidic residues" evidence="1">
    <location>
        <begin position="79"/>
        <end position="94"/>
    </location>
</feature>